<comment type="caution">
    <text evidence="3">The sequence shown here is derived from an EMBL/GenBank/DDBJ whole genome shotgun (WGS) entry which is preliminary data.</text>
</comment>
<feature type="compositionally biased region" description="Basic and acidic residues" evidence="1">
    <location>
        <begin position="280"/>
        <end position="289"/>
    </location>
</feature>
<feature type="compositionally biased region" description="Basic and acidic residues" evidence="1">
    <location>
        <begin position="145"/>
        <end position="155"/>
    </location>
</feature>
<proteinExistence type="predicted"/>
<sequence length="441" mass="49249">MSFTKLEDFTGRYGINIGQSIINAWNERNNIPTQRAENGTYPEFHLTRYSSKPDSVDGEAPRKFRPESSKARTPTQYKGSETKGELRRSGAVEQPSQDWECVLLWDPETHTFTLEKVTSTRNVPFERPNSVLTSVSGSSFNVNNRSEKTRVTDRKGKGKAHPVDNGLDKFQEPRELEDGEIDELADALMKESRVEWETKNVEFRGSSIRLSSRREEEVDVVKKRRPPYAPVQLPKPKAPAETYPKTSEAPKPSPKPKPKAKPKARTTAPVISTSLQTEKMQQEDVTAEHPEEEELTFGQRSLAVVRPNPHPKPHPFTHSGLALPRLPSPTPTHRAHHAQPTASQVLQPPITSQCEVMQEDDGLEDVDEDIFANEIEMVLEDNDEEEDEELESVSVSVENGIPTTTGRPLSLTELAGGNNFTGTVIDSSDDDDDTSSESSED</sequence>
<dbReference type="EMBL" id="BPWL01000006">
    <property type="protein sequence ID" value="GJJ11628.1"/>
    <property type="molecule type" value="Genomic_DNA"/>
</dbReference>
<feature type="compositionally biased region" description="Polar residues" evidence="1">
    <location>
        <begin position="270"/>
        <end position="279"/>
    </location>
</feature>
<dbReference type="InterPro" id="IPR019194">
    <property type="entry name" value="Tscrpt_elong_fac_Eaf_N"/>
</dbReference>
<feature type="compositionally biased region" description="Acidic residues" evidence="1">
    <location>
        <begin position="427"/>
        <end position="441"/>
    </location>
</feature>
<gene>
    <name evidence="3" type="ORF">Clacol_005864</name>
</gene>
<evidence type="ECO:0000259" key="2">
    <source>
        <dbReference type="Pfam" id="PF09816"/>
    </source>
</evidence>
<protein>
    <recommendedName>
        <fullName evidence="2">Transcription elongation factor Eaf N-terminal domain-containing protein</fullName>
    </recommendedName>
</protein>
<feature type="domain" description="Transcription elongation factor Eaf N-terminal" evidence="2">
    <location>
        <begin position="13"/>
        <end position="127"/>
    </location>
</feature>
<feature type="compositionally biased region" description="Polar residues" evidence="1">
    <location>
        <begin position="340"/>
        <end position="349"/>
    </location>
</feature>
<evidence type="ECO:0000313" key="3">
    <source>
        <dbReference type="EMBL" id="GJJ11628.1"/>
    </source>
</evidence>
<accession>A0AAV5ADQ2</accession>
<feature type="compositionally biased region" description="Acidic residues" evidence="1">
    <location>
        <begin position="380"/>
        <end position="391"/>
    </location>
</feature>
<feature type="region of interest" description="Disordered" evidence="1">
    <location>
        <begin position="210"/>
        <end position="349"/>
    </location>
</feature>
<name>A0AAV5ADQ2_9AGAM</name>
<evidence type="ECO:0000313" key="4">
    <source>
        <dbReference type="Proteomes" id="UP001050691"/>
    </source>
</evidence>
<dbReference type="Proteomes" id="UP001050691">
    <property type="component" value="Unassembled WGS sequence"/>
</dbReference>
<feature type="compositionally biased region" description="Basic residues" evidence="1">
    <location>
        <begin position="254"/>
        <end position="264"/>
    </location>
</feature>
<dbReference type="AlphaFoldDB" id="A0AAV5ADQ2"/>
<dbReference type="Pfam" id="PF09816">
    <property type="entry name" value="EAF"/>
    <property type="match status" value="1"/>
</dbReference>
<feature type="compositionally biased region" description="Basic and acidic residues" evidence="1">
    <location>
        <begin position="212"/>
        <end position="221"/>
    </location>
</feature>
<feature type="compositionally biased region" description="Basic and acidic residues" evidence="1">
    <location>
        <begin position="59"/>
        <end position="70"/>
    </location>
</feature>
<feature type="region of interest" description="Disordered" evidence="1">
    <location>
        <begin position="380"/>
        <end position="441"/>
    </location>
</feature>
<organism evidence="3 4">
    <name type="scientific">Clathrus columnatus</name>
    <dbReference type="NCBI Taxonomy" id="1419009"/>
    <lineage>
        <taxon>Eukaryota</taxon>
        <taxon>Fungi</taxon>
        <taxon>Dikarya</taxon>
        <taxon>Basidiomycota</taxon>
        <taxon>Agaricomycotina</taxon>
        <taxon>Agaricomycetes</taxon>
        <taxon>Phallomycetidae</taxon>
        <taxon>Phallales</taxon>
        <taxon>Clathraceae</taxon>
        <taxon>Clathrus</taxon>
    </lineage>
</organism>
<feature type="region of interest" description="Disordered" evidence="1">
    <location>
        <begin position="136"/>
        <end position="174"/>
    </location>
</feature>
<keyword evidence="4" id="KW-1185">Reference proteome</keyword>
<reference evidence="3" key="1">
    <citation type="submission" date="2021-10" db="EMBL/GenBank/DDBJ databases">
        <title>De novo Genome Assembly of Clathrus columnatus (Basidiomycota, Fungi) Using Illumina and Nanopore Sequence Data.</title>
        <authorList>
            <person name="Ogiso-Tanaka E."/>
            <person name="Itagaki H."/>
            <person name="Hosoya T."/>
            <person name="Hosaka K."/>
        </authorList>
    </citation>
    <scope>NUCLEOTIDE SEQUENCE</scope>
    <source>
        <strain evidence="3">MO-923</strain>
    </source>
</reference>
<evidence type="ECO:0000256" key="1">
    <source>
        <dbReference type="SAM" id="MobiDB-lite"/>
    </source>
</evidence>
<feature type="region of interest" description="Disordered" evidence="1">
    <location>
        <begin position="33"/>
        <end position="92"/>
    </location>
</feature>
<feature type="compositionally biased region" description="Basic and acidic residues" evidence="1">
    <location>
        <begin position="80"/>
        <end position="90"/>
    </location>
</feature>